<dbReference type="AlphaFoldDB" id="A0ABD0MU34"/>
<dbReference type="Gene3D" id="2.60.120.920">
    <property type="match status" value="1"/>
</dbReference>
<feature type="domain" description="B30.2/SPRY" evidence="4">
    <location>
        <begin position="1"/>
        <end position="86"/>
    </location>
</feature>
<dbReference type="InterPro" id="IPR006574">
    <property type="entry name" value="PRY"/>
</dbReference>
<dbReference type="SUPFAM" id="SSF49899">
    <property type="entry name" value="Concanavalin A-like lectins/glucanases"/>
    <property type="match status" value="1"/>
</dbReference>
<dbReference type="SMART" id="SM00589">
    <property type="entry name" value="PRY"/>
    <property type="match status" value="1"/>
</dbReference>
<dbReference type="InterPro" id="IPR013320">
    <property type="entry name" value="ConA-like_dom_sf"/>
</dbReference>
<proteinExistence type="predicted"/>
<evidence type="ECO:0000256" key="1">
    <source>
        <dbReference type="ARBA" id="ARBA00022723"/>
    </source>
</evidence>
<dbReference type="InterPro" id="IPR051051">
    <property type="entry name" value="E3_ubiq-ligase_TRIM/RNF"/>
</dbReference>
<reference evidence="5 6" key="1">
    <citation type="submission" date="2024-05" db="EMBL/GenBank/DDBJ databases">
        <title>Genome sequencing and assembly of Indian major carp, Cirrhinus mrigala (Hamilton, 1822).</title>
        <authorList>
            <person name="Mohindra V."/>
            <person name="Chowdhury L.M."/>
            <person name="Lal K."/>
            <person name="Jena J.K."/>
        </authorList>
    </citation>
    <scope>NUCLEOTIDE SEQUENCE [LARGE SCALE GENOMIC DNA]</scope>
    <source>
        <strain evidence="5">CM1030</strain>
        <tissue evidence="5">Blood</tissue>
    </source>
</reference>
<evidence type="ECO:0000313" key="6">
    <source>
        <dbReference type="Proteomes" id="UP001529510"/>
    </source>
</evidence>
<accession>A0ABD0MU34</accession>
<dbReference type="EMBL" id="JAMKFB020000090">
    <property type="protein sequence ID" value="KAL0153533.1"/>
    <property type="molecule type" value="Genomic_DNA"/>
</dbReference>
<name>A0ABD0MU34_CIRMR</name>
<evidence type="ECO:0000256" key="2">
    <source>
        <dbReference type="ARBA" id="ARBA00022771"/>
    </source>
</evidence>
<protein>
    <recommendedName>
        <fullName evidence="4">B30.2/SPRY domain-containing protein</fullName>
    </recommendedName>
</protein>
<evidence type="ECO:0000313" key="5">
    <source>
        <dbReference type="EMBL" id="KAL0153533.1"/>
    </source>
</evidence>
<dbReference type="PROSITE" id="PS50188">
    <property type="entry name" value="B302_SPRY"/>
    <property type="match status" value="1"/>
</dbReference>
<dbReference type="InterPro" id="IPR001870">
    <property type="entry name" value="B30.2/SPRY"/>
</dbReference>
<dbReference type="InterPro" id="IPR043136">
    <property type="entry name" value="B30.2/SPRY_sf"/>
</dbReference>
<feature type="non-terminal residue" evidence="5">
    <location>
        <position position="1"/>
    </location>
</feature>
<dbReference type="GO" id="GO:0005737">
    <property type="term" value="C:cytoplasm"/>
    <property type="evidence" value="ECO:0007669"/>
    <property type="project" value="UniProtKB-ARBA"/>
</dbReference>
<dbReference type="PANTHER" id="PTHR25465:SF5">
    <property type="entry name" value="E3 UBIQUITIN_ISG15 LIGASE TRIM25-RELATED"/>
    <property type="match status" value="1"/>
</dbReference>
<dbReference type="Proteomes" id="UP001529510">
    <property type="component" value="Unassembled WGS sequence"/>
</dbReference>
<comment type="caution">
    <text evidence="5">The sequence shown here is derived from an EMBL/GenBank/DDBJ whole genome shotgun (WGS) entry which is preliminary data.</text>
</comment>
<dbReference type="GO" id="GO:0008270">
    <property type="term" value="F:zinc ion binding"/>
    <property type="evidence" value="ECO:0007669"/>
    <property type="project" value="UniProtKB-KW"/>
</dbReference>
<keyword evidence="3" id="KW-0862">Zinc</keyword>
<organism evidence="5 6">
    <name type="scientific">Cirrhinus mrigala</name>
    <name type="common">Mrigala</name>
    <dbReference type="NCBI Taxonomy" id="683832"/>
    <lineage>
        <taxon>Eukaryota</taxon>
        <taxon>Metazoa</taxon>
        <taxon>Chordata</taxon>
        <taxon>Craniata</taxon>
        <taxon>Vertebrata</taxon>
        <taxon>Euteleostomi</taxon>
        <taxon>Actinopterygii</taxon>
        <taxon>Neopterygii</taxon>
        <taxon>Teleostei</taxon>
        <taxon>Ostariophysi</taxon>
        <taxon>Cypriniformes</taxon>
        <taxon>Cyprinidae</taxon>
        <taxon>Labeoninae</taxon>
        <taxon>Labeonini</taxon>
        <taxon>Cirrhinus</taxon>
    </lineage>
</organism>
<gene>
    <name evidence="5" type="ORF">M9458_051147</name>
</gene>
<keyword evidence="6" id="KW-1185">Reference proteome</keyword>
<feature type="non-terminal residue" evidence="5">
    <location>
        <position position="86"/>
    </location>
</feature>
<keyword evidence="2" id="KW-0863">Zinc-finger</keyword>
<dbReference type="PANTHER" id="PTHR25465">
    <property type="entry name" value="B-BOX DOMAIN CONTAINING"/>
    <property type="match status" value="1"/>
</dbReference>
<sequence>ACDLKLDLKTANIRLILSENNRRATYINKPQSYPDHPDRFDHHEQVLCEEILTGRCYWEVEWSGQSNIAVTYKDINRKGGSESWFG</sequence>
<evidence type="ECO:0000259" key="4">
    <source>
        <dbReference type="PROSITE" id="PS50188"/>
    </source>
</evidence>
<dbReference type="Pfam" id="PF13765">
    <property type="entry name" value="PRY"/>
    <property type="match status" value="1"/>
</dbReference>
<keyword evidence="1" id="KW-0479">Metal-binding</keyword>
<evidence type="ECO:0000256" key="3">
    <source>
        <dbReference type="ARBA" id="ARBA00022833"/>
    </source>
</evidence>